<reference evidence="4" key="1">
    <citation type="submission" date="2023-07" db="EMBL/GenBank/DDBJ databases">
        <authorList>
            <person name="Haufschild T."/>
            <person name="Kallscheuer N."/>
            <person name="Hammer J."/>
            <person name="Kohn T."/>
            <person name="Kabuu M."/>
            <person name="Jogler M."/>
            <person name="Wohfarth N."/>
            <person name="Heuer A."/>
            <person name="Rohde M."/>
            <person name="van Teeseling M.C.F."/>
            <person name="Jogler C."/>
        </authorList>
    </citation>
    <scope>NUCLEOTIDE SEQUENCE</scope>
    <source>
        <strain evidence="3">Strain 138</strain>
        <strain evidence="4">Strain 318</strain>
    </source>
</reference>
<protein>
    <submittedName>
        <fullName evidence="4">Integrase core domain-containing protein</fullName>
    </submittedName>
</protein>
<evidence type="ECO:0000313" key="3">
    <source>
        <dbReference type="EMBL" id="WKW13534.1"/>
    </source>
</evidence>
<dbReference type="PANTHER" id="PTHR47515:SF2">
    <property type="entry name" value="INTEGRASE CORE DOMAIN PROTEIN"/>
    <property type="match status" value="1"/>
</dbReference>
<dbReference type="Pfam" id="PF13565">
    <property type="entry name" value="HTH_32"/>
    <property type="match status" value="1"/>
</dbReference>
<dbReference type="GO" id="GO:0003676">
    <property type="term" value="F:nucleic acid binding"/>
    <property type="evidence" value="ECO:0007669"/>
    <property type="project" value="InterPro"/>
</dbReference>
<name>A0AA49K2C5_9BACT</name>
<evidence type="ECO:0000256" key="1">
    <source>
        <dbReference type="SAM" id="MobiDB-lite"/>
    </source>
</evidence>
<dbReference type="Gene3D" id="3.30.420.10">
    <property type="entry name" value="Ribonuclease H-like superfamily/Ribonuclease H"/>
    <property type="match status" value="1"/>
</dbReference>
<dbReference type="AlphaFoldDB" id="A0AA49K2C5"/>
<sequence length="375" mass="43485">MDQRKEFVREYRRGLYTMTEMAERYEISRKTGYALVRRVDELGMAGLQPQSRRPHTSPNRTPAHIAALLIDAKRKHPHWGPAMLLDWLAPRHGEIRDWPAVSTAGAILKREGLVQPRRKRSPRTHPGVVDPVTAVPNDLWTADFKGQFRTQDHVYCYPLTIADQHTRFLLTCHGLKSVKGKDARPIFERTFREYGLPRAIRTDNGAPFVTRSICGLSHLNVWWMRLGIQHQRIRPASPQENGAHERMHRTLKREAIRPPRATMRSQQRAFDAFRTEYNEERPHTHHGGKPPGSQYDASPREYPSRLPALEYPGHYIVKRVTTVGTFRFNTKVIFIANALRGYHLGFTEEADGIWSIYFGEILLAKMDERNYIIRE</sequence>
<dbReference type="EMBL" id="CP130612">
    <property type="protein sequence ID" value="WKW13534.1"/>
    <property type="molecule type" value="Genomic_DNA"/>
</dbReference>
<accession>A0AA49K2C5</accession>
<dbReference type="SUPFAM" id="SSF46689">
    <property type="entry name" value="Homeodomain-like"/>
    <property type="match status" value="1"/>
</dbReference>
<evidence type="ECO:0000313" key="5">
    <source>
        <dbReference type="Proteomes" id="UP001229955"/>
    </source>
</evidence>
<dbReference type="RefSeq" id="WP_367886383.1">
    <property type="nucleotide sequence ID" value="NZ_CP130612.1"/>
</dbReference>
<dbReference type="InterPro" id="IPR009057">
    <property type="entry name" value="Homeodomain-like_sf"/>
</dbReference>
<dbReference type="Pfam" id="PF13683">
    <property type="entry name" value="rve_3"/>
    <property type="match status" value="1"/>
</dbReference>
<feature type="region of interest" description="Disordered" evidence="1">
    <location>
        <begin position="279"/>
        <end position="299"/>
    </location>
</feature>
<keyword evidence="5" id="KW-1185">Reference proteome</keyword>
<evidence type="ECO:0000313" key="4">
    <source>
        <dbReference type="EMBL" id="WKW16441.1"/>
    </source>
</evidence>
<dbReference type="PANTHER" id="PTHR47515">
    <property type="entry name" value="LOW CALCIUM RESPONSE LOCUS PROTEIN T"/>
    <property type="match status" value="1"/>
</dbReference>
<dbReference type="InterPro" id="IPR036397">
    <property type="entry name" value="RNaseH_sf"/>
</dbReference>
<feature type="domain" description="Integrase catalytic" evidence="2">
    <location>
        <begin position="132"/>
        <end position="298"/>
    </location>
</feature>
<dbReference type="Proteomes" id="UP001229955">
    <property type="component" value="Chromosome"/>
</dbReference>
<dbReference type="PROSITE" id="PS50994">
    <property type="entry name" value="INTEGRASE"/>
    <property type="match status" value="1"/>
</dbReference>
<dbReference type="KEGG" id="pspc:Strain318_002857"/>
<dbReference type="GO" id="GO:0015074">
    <property type="term" value="P:DNA integration"/>
    <property type="evidence" value="ECO:0007669"/>
    <property type="project" value="InterPro"/>
</dbReference>
<proteinExistence type="predicted"/>
<dbReference type="EMBL" id="CP130613">
    <property type="protein sequence ID" value="WKW16441.1"/>
    <property type="molecule type" value="Genomic_DNA"/>
</dbReference>
<dbReference type="InterPro" id="IPR012337">
    <property type="entry name" value="RNaseH-like_sf"/>
</dbReference>
<gene>
    <name evidence="3" type="ORF">Strain138_002857</name>
    <name evidence="4" type="ORF">Strain318_002857</name>
</gene>
<dbReference type="InterPro" id="IPR001584">
    <property type="entry name" value="Integrase_cat-core"/>
</dbReference>
<evidence type="ECO:0000259" key="2">
    <source>
        <dbReference type="PROSITE" id="PS50994"/>
    </source>
</evidence>
<accession>A0AA49JX66</accession>
<organism evidence="4 5">
    <name type="scientific">Pseudogemmatithrix spongiicola</name>
    <dbReference type="NCBI Taxonomy" id="3062599"/>
    <lineage>
        <taxon>Bacteria</taxon>
        <taxon>Pseudomonadati</taxon>
        <taxon>Gemmatimonadota</taxon>
        <taxon>Gemmatimonadia</taxon>
        <taxon>Gemmatimonadales</taxon>
        <taxon>Gemmatimonadaceae</taxon>
        <taxon>Pseudogemmatithrix</taxon>
    </lineage>
</organism>
<dbReference type="SUPFAM" id="SSF53098">
    <property type="entry name" value="Ribonuclease H-like"/>
    <property type="match status" value="1"/>
</dbReference>